<evidence type="ECO:0000256" key="1">
    <source>
        <dbReference type="ARBA" id="ARBA00022741"/>
    </source>
</evidence>
<comment type="caution">
    <text evidence="6">The sequence shown here is derived from an EMBL/GenBank/DDBJ whole genome shotgun (WGS) entry which is preliminary data.</text>
</comment>
<dbReference type="PROSITE" id="PS51718">
    <property type="entry name" value="G_DYNAMIN_2"/>
    <property type="match status" value="1"/>
</dbReference>
<proteinExistence type="predicted"/>
<keyword evidence="7" id="KW-1185">Reference proteome</keyword>
<dbReference type="Pfam" id="PF00350">
    <property type="entry name" value="Dynamin_N"/>
    <property type="match status" value="1"/>
</dbReference>
<name>A0ABY6UHQ1_BIOOC</name>
<dbReference type="PANTHER" id="PTHR11566:SF21">
    <property type="entry name" value="DYNAMIN RELATED PROTEIN 1, ISOFORM A"/>
    <property type="match status" value="1"/>
</dbReference>
<evidence type="ECO:0000313" key="7">
    <source>
        <dbReference type="Proteomes" id="UP000766486"/>
    </source>
</evidence>
<feature type="domain" description="Dynamin-type G" evidence="5">
    <location>
        <begin position="33"/>
        <end position="328"/>
    </location>
</feature>
<keyword evidence="1" id="KW-0547">Nucleotide-binding</keyword>
<dbReference type="CDD" id="cd08771">
    <property type="entry name" value="DLP_1"/>
    <property type="match status" value="1"/>
</dbReference>
<evidence type="ECO:0000259" key="5">
    <source>
        <dbReference type="PROSITE" id="PS51718"/>
    </source>
</evidence>
<dbReference type="InterPro" id="IPR030381">
    <property type="entry name" value="G_DYNAMIN_dom"/>
</dbReference>
<evidence type="ECO:0000256" key="3">
    <source>
        <dbReference type="SAM" id="MobiDB-lite"/>
    </source>
</evidence>
<evidence type="ECO:0000256" key="2">
    <source>
        <dbReference type="ARBA" id="ARBA00023134"/>
    </source>
</evidence>
<feature type="compositionally biased region" description="Polar residues" evidence="3">
    <location>
        <begin position="641"/>
        <end position="651"/>
    </location>
</feature>
<keyword evidence="2" id="KW-0342">GTP-binding</keyword>
<feature type="domain" description="GED" evidence="4">
    <location>
        <begin position="743"/>
        <end position="835"/>
    </location>
</feature>
<dbReference type="InterPro" id="IPR045063">
    <property type="entry name" value="Dynamin_N"/>
</dbReference>
<dbReference type="Proteomes" id="UP000766486">
    <property type="component" value="Unassembled WGS sequence"/>
</dbReference>
<evidence type="ECO:0000259" key="4">
    <source>
        <dbReference type="PROSITE" id="PS51388"/>
    </source>
</evidence>
<dbReference type="SMART" id="SM00053">
    <property type="entry name" value="DYNc"/>
    <property type="match status" value="1"/>
</dbReference>
<dbReference type="InterPro" id="IPR022812">
    <property type="entry name" value="Dynamin"/>
</dbReference>
<accession>A0ABY6UHQ1</accession>
<sequence length="835" mass="93776">MAAQNDMALNSNSLFGDHLVNLFDSMHKLARLKIEVPQLIVVGAQGSGKSSLLEALIRFHFPVDNIKPTTRFPIQLILRKANNERTEVQIEPGESRSDESKKNLRVLAQKLSGETFDNVLRKAKVDLIGVSDSKNGITGNFQDDVLVIEQHGPSLPNLNLVDLPGLFAAATEVQTLEDKDMINLMVSSYIKSPRNIVLLVISAEVNDYANVPALGMMQEMLKEDIALGSRVLCVITRPDQAASLESTLALLGKESPFPELSARPWHVVRNQDQGERNSQQSLDKRDLAEADFFNQKSWAKVLPNQKGILTLRESLKSMMSSHIKRQLPDVILEIEGRIMAAQAQLDSTNRTKATPMGRRRYLGGIAEHFSRVTRDAVNGTYKNERCRKSHDFGQECQVCKGFFAPFGSNSLESQQKRLRSNVRALNKAFAGAMRRFGKTKIEKPWVPQDEEKEAHSLPHSTEKYYRYAEPESQTREEYEKWVHVNMERWTSEGPGGEPSDGAYAGLFAYQAEKWHMIAENHVKAVWQVVEEFVELALAFACPDRDCLAELQCKFIEPNLKQLRLDADSTLRSLADCHKRPNPGFYDSFLDARAIREHSQALFQRLGRTNLEPKDPVEATGASDPPAADQGNPHRQGEPRPKSQQTNSNPQRNGGPKPKDSSHNLQQEALDMVLETAINALASNIPSLNNALVRRAVVPALIKQTKSLITNGEPSGKTKSRNIEGNVQKVVDDMFPSSLGDVAAARVIEQVEMHYEGIRASFTAYVNSLVVEQKIMDDLHSRILTQTLVQDTTDEEIEVIAGERPEHAKKRKQIENDLQTMREVLQTLNDYRFRYH</sequence>
<dbReference type="Gene3D" id="3.40.50.300">
    <property type="entry name" value="P-loop containing nucleotide triphosphate hydrolases"/>
    <property type="match status" value="1"/>
</dbReference>
<dbReference type="PROSITE" id="PS51388">
    <property type="entry name" value="GED"/>
    <property type="match status" value="1"/>
</dbReference>
<dbReference type="PRINTS" id="PR00195">
    <property type="entry name" value="DYNAMIN"/>
</dbReference>
<organism evidence="6 7">
    <name type="scientific">Bionectria ochroleuca</name>
    <name type="common">Gliocladium roseum</name>
    <dbReference type="NCBI Taxonomy" id="29856"/>
    <lineage>
        <taxon>Eukaryota</taxon>
        <taxon>Fungi</taxon>
        <taxon>Dikarya</taxon>
        <taxon>Ascomycota</taxon>
        <taxon>Pezizomycotina</taxon>
        <taxon>Sordariomycetes</taxon>
        <taxon>Hypocreomycetidae</taxon>
        <taxon>Hypocreales</taxon>
        <taxon>Bionectriaceae</taxon>
        <taxon>Clonostachys</taxon>
    </lineage>
</organism>
<evidence type="ECO:0000313" key="6">
    <source>
        <dbReference type="EMBL" id="VUC30752.1"/>
    </source>
</evidence>
<dbReference type="SUPFAM" id="SSF52540">
    <property type="entry name" value="P-loop containing nucleoside triphosphate hydrolases"/>
    <property type="match status" value="1"/>
</dbReference>
<reference evidence="6 7" key="1">
    <citation type="submission" date="2019-06" db="EMBL/GenBank/DDBJ databases">
        <authorList>
            <person name="Broberg M."/>
        </authorList>
    </citation>
    <scope>NUCLEOTIDE SEQUENCE [LARGE SCALE GENOMIC DNA]</scope>
</reference>
<dbReference type="Pfam" id="PF01031">
    <property type="entry name" value="Dynamin_M"/>
    <property type="match status" value="1"/>
</dbReference>
<dbReference type="InterPro" id="IPR027417">
    <property type="entry name" value="P-loop_NTPase"/>
</dbReference>
<protein>
    <recommendedName>
        <fullName evidence="8">GED domain-containing protein</fullName>
    </recommendedName>
</protein>
<dbReference type="InterPro" id="IPR020850">
    <property type="entry name" value="GED_dom"/>
</dbReference>
<dbReference type="InterPro" id="IPR000375">
    <property type="entry name" value="Dynamin_stalk"/>
</dbReference>
<evidence type="ECO:0008006" key="8">
    <source>
        <dbReference type="Google" id="ProtNLM"/>
    </source>
</evidence>
<dbReference type="InterPro" id="IPR001401">
    <property type="entry name" value="Dynamin_GTPase"/>
</dbReference>
<dbReference type="PANTHER" id="PTHR11566">
    <property type="entry name" value="DYNAMIN"/>
    <property type="match status" value="1"/>
</dbReference>
<feature type="region of interest" description="Disordered" evidence="3">
    <location>
        <begin position="605"/>
        <end position="662"/>
    </location>
</feature>
<gene>
    <name evidence="6" type="ORF">CLO192961_LOCUS291890</name>
</gene>
<dbReference type="EMBL" id="CABFNS010000823">
    <property type="protein sequence ID" value="VUC30752.1"/>
    <property type="molecule type" value="Genomic_DNA"/>
</dbReference>